<proteinExistence type="predicted"/>
<dbReference type="AlphaFoldDB" id="A0A7S3JNB3"/>
<dbReference type="EMBL" id="HBII01039518">
    <property type="protein sequence ID" value="CAE0357728.1"/>
    <property type="molecule type" value="Transcribed_RNA"/>
</dbReference>
<sequence length="194" mass="22886">MLNNIKREFVKRTLPNRLNPITHKEHKFHDHNKPTEKPVDILNFLDPLNKNKEEATSEVSETKQELKARDPDYYNLLYHDTDSQLGVEDRYVSENRAMGRDAKHFGTNHMMTMSPRSTIINKKFKNKKTIMTVFPSYGVKSAKDPYQTTNQDFAGKKTGQKLDIVERDHFRQVYDMKTYMEEMLKAKNMRGEKK</sequence>
<protein>
    <submittedName>
        <fullName evidence="1">Uncharacterized protein</fullName>
    </submittedName>
</protein>
<organism evidence="1">
    <name type="scientific">Euplotes harpa</name>
    <dbReference type="NCBI Taxonomy" id="151035"/>
    <lineage>
        <taxon>Eukaryota</taxon>
        <taxon>Sar</taxon>
        <taxon>Alveolata</taxon>
        <taxon>Ciliophora</taxon>
        <taxon>Intramacronucleata</taxon>
        <taxon>Spirotrichea</taxon>
        <taxon>Hypotrichia</taxon>
        <taxon>Euplotida</taxon>
        <taxon>Euplotidae</taxon>
        <taxon>Euplotes</taxon>
    </lineage>
</organism>
<accession>A0A7S3JNB3</accession>
<evidence type="ECO:0000313" key="1">
    <source>
        <dbReference type="EMBL" id="CAE0357728.1"/>
    </source>
</evidence>
<gene>
    <name evidence="1" type="ORF">EHAR0213_LOCUS16647</name>
</gene>
<reference evidence="1" key="1">
    <citation type="submission" date="2021-01" db="EMBL/GenBank/DDBJ databases">
        <authorList>
            <person name="Corre E."/>
            <person name="Pelletier E."/>
            <person name="Niang G."/>
            <person name="Scheremetjew M."/>
            <person name="Finn R."/>
            <person name="Kale V."/>
            <person name="Holt S."/>
            <person name="Cochrane G."/>
            <person name="Meng A."/>
            <person name="Brown T."/>
            <person name="Cohen L."/>
        </authorList>
    </citation>
    <scope>NUCLEOTIDE SEQUENCE</scope>
    <source>
        <strain evidence="1">FSP1.4</strain>
    </source>
</reference>
<name>A0A7S3JNB3_9SPIT</name>